<sequence>MELDLEVWHLWNQQKVKRGAVFGGNAARYALRDATAKFVIVMDVVDVLAKPFFVFFGE</sequence>
<name>A0A540LYE7_MALBA</name>
<evidence type="ECO:0000313" key="2">
    <source>
        <dbReference type="Proteomes" id="UP000315295"/>
    </source>
</evidence>
<evidence type="ECO:0000313" key="1">
    <source>
        <dbReference type="EMBL" id="TQD91458.1"/>
    </source>
</evidence>
<dbReference type="AlphaFoldDB" id="A0A540LYE7"/>
<protein>
    <submittedName>
        <fullName evidence="1">Uncharacterized protein</fullName>
    </submittedName>
</protein>
<accession>A0A540LYE7</accession>
<comment type="caution">
    <text evidence="1">The sequence shown here is derived from an EMBL/GenBank/DDBJ whole genome shotgun (WGS) entry which is preliminary data.</text>
</comment>
<reference evidence="1 2" key="1">
    <citation type="journal article" date="2019" name="G3 (Bethesda)">
        <title>Sequencing of a Wild Apple (Malus baccata) Genome Unravels the Differences Between Cultivated and Wild Apple Species Regarding Disease Resistance and Cold Tolerance.</title>
        <authorList>
            <person name="Chen X."/>
        </authorList>
    </citation>
    <scope>NUCLEOTIDE SEQUENCE [LARGE SCALE GENOMIC DNA]</scope>
    <source>
        <strain evidence="2">cv. Shandingzi</strain>
        <tissue evidence="1">Leaves</tissue>
    </source>
</reference>
<organism evidence="1 2">
    <name type="scientific">Malus baccata</name>
    <name type="common">Siberian crab apple</name>
    <name type="synonym">Pyrus baccata</name>
    <dbReference type="NCBI Taxonomy" id="106549"/>
    <lineage>
        <taxon>Eukaryota</taxon>
        <taxon>Viridiplantae</taxon>
        <taxon>Streptophyta</taxon>
        <taxon>Embryophyta</taxon>
        <taxon>Tracheophyta</taxon>
        <taxon>Spermatophyta</taxon>
        <taxon>Magnoliopsida</taxon>
        <taxon>eudicotyledons</taxon>
        <taxon>Gunneridae</taxon>
        <taxon>Pentapetalae</taxon>
        <taxon>rosids</taxon>
        <taxon>fabids</taxon>
        <taxon>Rosales</taxon>
        <taxon>Rosaceae</taxon>
        <taxon>Amygdaloideae</taxon>
        <taxon>Maleae</taxon>
        <taxon>Malus</taxon>
    </lineage>
</organism>
<dbReference type="Proteomes" id="UP000315295">
    <property type="component" value="Unassembled WGS sequence"/>
</dbReference>
<dbReference type="EMBL" id="VIEB01000419">
    <property type="protein sequence ID" value="TQD91458.1"/>
    <property type="molecule type" value="Genomic_DNA"/>
</dbReference>
<gene>
    <name evidence="1" type="ORF">C1H46_022963</name>
</gene>
<proteinExistence type="predicted"/>
<keyword evidence="2" id="KW-1185">Reference proteome</keyword>